<evidence type="ECO:0000313" key="6">
    <source>
        <dbReference type="Proteomes" id="UP001500866"/>
    </source>
</evidence>
<dbReference type="SUPFAM" id="SSF48008">
    <property type="entry name" value="GntR ligand-binding domain-like"/>
    <property type="match status" value="1"/>
</dbReference>
<dbReference type="Gene3D" id="1.10.10.10">
    <property type="entry name" value="Winged helix-like DNA-binding domain superfamily/Winged helix DNA-binding domain"/>
    <property type="match status" value="1"/>
</dbReference>
<protein>
    <submittedName>
        <fullName evidence="5">FadR/GntR family transcriptional regulator</fullName>
    </submittedName>
</protein>
<dbReference type="RefSeq" id="WP_343809843.1">
    <property type="nucleotide sequence ID" value="NZ_BAAADS010000001.1"/>
</dbReference>
<feature type="domain" description="HTH gntR-type" evidence="4">
    <location>
        <begin position="9"/>
        <end position="77"/>
    </location>
</feature>
<keyword evidence="2" id="KW-0238">DNA-binding</keyword>
<evidence type="ECO:0000256" key="1">
    <source>
        <dbReference type="ARBA" id="ARBA00023015"/>
    </source>
</evidence>
<organism evidence="5 6">
    <name type="scientific">Virgibacillus siamensis</name>
    <dbReference type="NCBI Taxonomy" id="480071"/>
    <lineage>
        <taxon>Bacteria</taxon>
        <taxon>Bacillati</taxon>
        <taxon>Bacillota</taxon>
        <taxon>Bacilli</taxon>
        <taxon>Bacillales</taxon>
        <taxon>Bacillaceae</taxon>
        <taxon>Virgibacillus</taxon>
    </lineage>
</organism>
<accession>A0ABP3QNX8</accession>
<keyword evidence="6" id="KW-1185">Reference proteome</keyword>
<comment type="caution">
    <text evidence="5">The sequence shown here is derived from an EMBL/GenBank/DDBJ whole genome shotgun (WGS) entry which is preliminary data.</text>
</comment>
<dbReference type="SUPFAM" id="SSF46785">
    <property type="entry name" value="Winged helix' DNA-binding domain"/>
    <property type="match status" value="1"/>
</dbReference>
<evidence type="ECO:0000313" key="5">
    <source>
        <dbReference type="EMBL" id="GAA0591298.1"/>
    </source>
</evidence>
<dbReference type="InterPro" id="IPR036390">
    <property type="entry name" value="WH_DNA-bd_sf"/>
</dbReference>
<dbReference type="InterPro" id="IPR036388">
    <property type="entry name" value="WH-like_DNA-bd_sf"/>
</dbReference>
<evidence type="ECO:0000256" key="2">
    <source>
        <dbReference type="ARBA" id="ARBA00023125"/>
    </source>
</evidence>
<dbReference type="Pfam" id="PF00392">
    <property type="entry name" value="GntR"/>
    <property type="match status" value="1"/>
</dbReference>
<dbReference type="PROSITE" id="PS50949">
    <property type="entry name" value="HTH_GNTR"/>
    <property type="match status" value="1"/>
</dbReference>
<dbReference type="PANTHER" id="PTHR43537:SF5">
    <property type="entry name" value="UXU OPERON TRANSCRIPTIONAL REGULATOR"/>
    <property type="match status" value="1"/>
</dbReference>
<dbReference type="InterPro" id="IPR008920">
    <property type="entry name" value="TF_FadR/GntR_C"/>
</dbReference>
<keyword evidence="1" id="KW-0805">Transcription regulation</keyword>
<dbReference type="Proteomes" id="UP001500866">
    <property type="component" value="Unassembled WGS sequence"/>
</dbReference>
<dbReference type="SMART" id="SM00345">
    <property type="entry name" value="HTH_GNTR"/>
    <property type="match status" value="1"/>
</dbReference>
<keyword evidence="3" id="KW-0804">Transcription</keyword>
<evidence type="ECO:0000259" key="4">
    <source>
        <dbReference type="PROSITE" id="PS50949"/>
    </source>
</evidence>
<dbReference type="Pfam" id="PF07729">
    <property type="entry name" value="FCD"/>
    <property type="match status" value="1"/>
</dbReference>
<name>A0ABP3QNX8_9BACI</name>
<dbReference type="CDD" id="cd07377">
    <property type="entry name" value="WHTH_GntR"/>
    <property type="match status" value="1"/>
</dbReference>
<dbReference type="PRINTS" id="PR00035">
    <property type="entry name" value="HTHGNTR"/>
</dbReference>
<dbReference type="InterPro" id="IPR000524">
    <property type="entry name" value="Tscrpt_reg_HTH_GntR"/>
</dbReference>
<dbReference type="PANTHER" id="PTHR43537">
    <property type="entry name" value="TRANSCRIPTIONAL REGULATOR, GNTR FAMILY"/>
    <property type="match status" value="1"/>
</dbReference>
<evidence type="ECO:0000256" key="3">
    <source>
        <dbReference type="ARBA" id="ARBA00023163"/>
    </source>
</evidence>
<sequence length="231" mass="25904">MKRLPVKKKRVYHAIVEQIKSGMEKEELVHGEKLPSERYLADELSVSRTSVKEAFSVLEAAGVVEIKHGSGVYLRKNTKEDLIAKMNAVIRGVTVDIVELMELRLAIERDATYYAAIRGSDQDLQAIYDALHELEIAVLQGNIAAEEDLTFHMAIARAAGNSVIEKVMYMLSDQVLAGLKESRSNTLSQPNNSRTVLEEHRNIYDAIKAGDALKARESMSTHLHNVKERYL</sequence>
<dbReference type="EMBL" id="BAAADS010000001">
    <property type="protein sequence ID" value="GAA0591298.1"/>
    <property type="molecule type" value="Genomic_DNA"/>
</dbReference>
<proteinExistence type="predicted"/>
<reference evidence="6" key="1">
    <citation type="journal article" date="2019" name="Int. J. Syst. Evol. Microbiol.">
        <title>The Global Catalogue of Microorganisms (GCM) 10K type strain sequencing project: providing services to taxonomists for standard genome sequencing and annotation.</title>
        <authorList>
            <consortium name="The Broad Institute Genomics Platform"/>
            <consortium name="The Broad Institute Genome Sequencing Center for Infectious Disease"/>
            <person name="Wu L."/>
            <person name="Ma J."/>
        </authorList>
    </citation>
    <scope>NUCLEOTIDE SEQUENCE [LARGE SCALE GENOMIC DNA]</scope>
    <source>
        <strain evidence="6">JCM 15395</strain>
    </source>
</reference>
<dbReference type="Gene3D" id="1.20.120.530">
    <property type="entry name" value="GntR ligand-binding domain-like"/>
    <property type="match status" value="1"/>
</dbReference>
<dbReference type="SMART" id="SM00895">
    <property type="entry name" value="FCD"/>
    <property type="match status" value="1"/>
</dbReference>
<gene>
    <name evidence="5" type="ORF">GCM10009001_04200</name>
</gene>
<dbReference type="InterPro" id="IPR011711">
    <property type="entry name" value="GntR_C"/>
</dbReference>